<keyword evidence="3" id="KW-1185">Reference proteome</keyword>
<dbReference type="EMBL" id="AP019697">
    <property type="protein sequence ID" value="BBK24724.1"/>
    <property type="molecule type" value="Genomic_DNA"/>
</dbReference>
<feature type="transmembrane region" description="Helical" evidence="1">
    <location>
        <begin position="92"/>
        <end position="111"/>
    </location>
</feature>
<organism evidence="2 3">
    <name type="scientific">Dialister hominis</name>
    <dbReference type="NCBI Taxonomy" id="2582419"/>
    <lineage>
        <taxon>Bacteria</taxon>
        <taxon>Bacillati</taxon>
        <taxon>Bacillota</taxon>
        <taxon>Negativicutes</taxon>
        <taxon>Veillonellales</taxon>
        <taxon>Veillonellaceae</taxon>
        <taxon>Dialister</taxon>
    </lineage>
</organism>
<dbReference type="RefSeq" id="WP_108849844.1">
    <property type="nucleotide sequence ID" value="NZ_AP019697.1"/>
</dbReference>
<reference evidence="3" key="1">
    <citation type="submission" date="2019-05" db="EMBL/GenBank/DDBJ databases">
        <title>Complete genome sequencing of Dialister sp. strain 5BBH33.</title>
        <authorList>
            <person name="Sakamoto M."/>
            <person name="Murakami T."/>
            <person name="Mori H."/>
        </authorList>
    </citation>
    <scope>NUCLEOTIDE SEQUENCE [LARGE SCALE GENOMIC DNA]</scope>
    <source>
        <strain evidence="3">5BBH33</strain>
    </source>
</reference>
<dbReference type="InterPro" id="IPR008407">
    <property type="entry name" value="Brnchd-chn_aa_trnsp_AzlD"/>
</dbReference>
<feature type="transmembrane region" description="Helical" evidence="1">
    <location>
        <begin position="43"/>
        <end position="61"/>
    </location>
</feature>
<keyword evidence="1" id="KW-0812">Transmembrane</keyword>
<dbReference type="AlphaFoldDB" id="A0A8D4UTW5"/>
<dbReference type="OrthoDB" id="308265at2"/>
<accession>A0A8D4UTW5</accession>
<proteinExistence type="predicted"/>
<evidence type="ECO:0000256" key="1">
    <source>
        <dbReference type="SAM" id="Phobius"/>
    </source>
</evidence>
<keyword evidence="1" id="KW-1133">Transmembrane helix</keyword>
<evidence type="ECO:0000313" key="3">
    <source>
        <dbReference type="Proteomes" id="UP000320585"/>
    </source>
</evidence>
<gene>
    <name evidence="2" type="primary">azlD</name>
    <name evidence="2" type="ORF">Dia5BBH33_06590</name>
</gene>
<keyword evidence="1" id="KW-0472">Membrane</keyword>
<dbReference type="GeneID" id="92715880"/>
<evidence type="ECO:0000313" key="2">
    <source>
        <dbReference type="EMBL" id="BBK24724.1"/>
    </source>
</evidence>
<dbReference type="Pfam" id="PF05437">
    <property type="entry name" value="AzlD"/>
    <property type="match status" value="1"/>
</dbReference>
<dbReference type="KEGG" id="dho:Dia5BBH33_06590"/>
<dbReference type="Proteomes" id="UP000320585">
    <property type="component" value="Chromosome"/>
</dbReference>
<protein>
    <submittedName>
        <fullName evidence="2">Branched-chain amino acid transport protein AzlD</fullName>
    </submittedName>
</protein>
<name>A0A8D4UTW5_9FIRM</name>
<sequence>MTSLPFYEQVLIIAICAGATILTRLLPFLIFKPGSRLPGYVNFLGKALPSAVFALLVIYCLKDVQWTGGNYGIPEIAGLAVTTAVHLWKGQMLLSMAAGTLCYMGLVQFVFI</sequence>
<feature type="transmembrane region" description="Helical" evidence="1">
    <location>
        <begin position="6"/>
        <end position="31"/>
    </location>
</feature>
<dbReference type="PIRSF" id="PIRSF003203">
    <property type="entry name" value="AzlD"/>
    <property type="match status" value="1"/>
</dbReference>